<dbReference type="Proteomes" id="UP000263014">
    <property type="component" value="Unassembled WGS sequence"/>
</dbReference>
<dbReference type="PANTHER" id="PTHR33204">
    <property type="entry name" value="TRANSCRIPTIONAL REGULATOR, MARR FAMILY"/>
    <property type="match status" value="1"/>
</dbReference>
<protein>
    <submittedName>
        <fullName evidence="5">Transcriptional regulator</fullName>
    </submittedName>
</protein>
<dbReference type="PANTHER" id="PTHR33204:SF29">
    <property type="entry name" value="TRANSCRIPTIONAL REGULATOR"/>
    <property type="match status" value="1"/>
</dbReference>
<dbReference type="Gene3D" id="1.10.10.10">
    <property type="entry name" value="Winged helix-like DNA-binding domain superfamily/Winged helix DNA-binding domain"/>
    <property type="match status" value="1"/>
</dbReference>
<keyword evidence="3" id="KW-0804">Transcription</keyword>
<evidence type="ECO:0000256" key="1">
    <source>
        <dbReference type="ARBA" id="ARBA00023015"/>
    </source>
</evidence>
<evidence type="ECO:0000313" key="5">
    <source>
        <dbReference type="EMBL" id="MUB62660.1"/>
    </source>
</evidence>
<evidence type="ECO:0000259" key="4">
    <source>
        <dbReference type="PROSITE" id="PS51118"/>
    </source>
</evidence>
<proteinExistence type="predicted"/>
<dbReference type="Pfam" id="PF01638">
    <property type="entry name" value="HxlR"/>
    <property type="match status" value="1"/>
</dbReference>
<dbReference type="GeneID" id="93150329"/>
<evidence type="ECO:0000313" key="6">
    <source>
        <dbReference type="EMBL" id="RGJ06079.1"/>
    </source>
</evidence>
<dbReference type="AlphaFoldDB" id="A0A174UYM2"/>
<comment type="caution">
    <text evidence="5">The sequence shown here is derived from an EMBL/GenBank/DDBJ whole genome shotgun (WGS) entry which is preliminary data.</text>
</comment>
<reference evidence="5 8" key="2">
    <citation type="submission" date="2019-09" db="EMBL/GenBank/DDBJ databases">
        <title>Draft genome sequencing of Hungatella hathewayi 123Y-2.</title>
        <authorList>
            <person name="Lv Q."/>
            <person name="Li S."/>
        </authorList>
    </citation>
    <scope>NUCLEOTIDE SEQUENCE [LARGE SCALE GENOMIC DNA]</scope>
    <source>
        <strain evidence="5 8">123Y-2</strain>
    </source>
</reference>
<reference evidence="6 7" key="1">
    <citation type="submission" date="2018-08" db="EMBL/GenBank/DDBJ databases">
        <title>A genome reference for cultivated species of the human gut microbiota.</title>
        <authorList>
            <person name="Zou Y."/>
            <person name="Xue W."/>
            <person name="Luo G."/>
        </authorList>
    </citation>
    <scope>NUCLEOTIDE SEQUENCE [LARGE SCALE GENOMIC DNA]</scope>
    <source>
        <strain evidence="6 7">TM09-12</strain>
    </source>
</reference>
<gene>
    <name evidence="6" type="ORF">DXD79_08750</name>
    <name evidence="5" type="ORF">GNE07_06230</name>
</gene>
<sequence length="121" mass="14038">MKMREEFTCPLELVHDMIKGKWKPIIIWRLRLGPTSLARLEKDIDGITQKMLLEQLKELIDYGFVEKKSFEGYPLHVEYSLTDGQGRELLQALKIMQHIGIEYLKAQGKEALLIEKGVVPE</sequence>
<organism evidence="5 8">
    <name type="scientific">Hungatella hathewayi</name>
    <dbReference type="NCBI Taxonomy" id="154046"/>
    <lineage>
        <taxon>Bacteria</taxon>
        <taxon>Bacillati</taxon>
        <taxon>Bacillota</taxon>
        <taxon>Clostridia</taxon>
        <taxon>Lachnospirales</taxon>
        <taxon>Lachnospiraceae</taxon>
        <taxon>Hungatella</taxon>
    </lineage>
</organism>
<dbReference type="EMBL" id="QSON01000003">
    <property type="protein sequence ID" value="RGJ06079.1"/>
    <property type="molecule type" value="Genomic_DNA"/>
</dbReference>
<dbReference type="RefSeq" id="WP_006775756.1">
    <property type="nucleotide sequence ID" value="NZ_CABJBJ010000011.1"/>
</dbReference>
<feature type="domain" description="HTH hxlR-type" evidence="4">
    <location>
        <begin position="9"/>
        <end position="108"/>
    </location>
</feature>
<dbReference type="SUPFAM" id="SSF46785">
    <property type="entry name" value="Winged helix' DNA-binding domain"/>
    <property type="match status" value="1"/>
</dbReference>
<accession>A0A174UYM2</accession>
<dbReference type="PROSITE" id="PS51118">
    <property type="entry name" value="HTH_HXLR"/>
    <property type="match status" value="1"/>
</dbReference>
<dbReference type="InterPro" id="IPR002577">
    <property type="entry name" value="HTH_HxlR"/>
</dbReference>
<dbReference type="Proteomes" id="UP000434223">
    <property type="component" value="Unassembled WGS sequence"/>
</dbReference>
<dbReference type="GO" id="GO:0003677">
    <property type="term" value="F:DNA binding"/>
    <property type="evidence" value="ECO:0007669"/>
    <property type="project" value="UniProtKB-KW"/>
</dbReference>
<dbReference type="EMBL" id="WNME01000003">
    <property type="protein sequence ID" value="MUB62660.1"/>
    <property type="molecule type" value="Genomic_DNA"/>
</dbReference>
<evidence type="ECO:0000313" key="7">
    <source>
        <dbReference type="Proteomes" id="UP000263014"/>
    </source>
</evidence>
<evidence type="ECO:0000313" key="8">
    <source>
        <dbReference type="Proteomes" id="UP000434223"/>
    </source>
</evidence>
<dbReference type="InterPro" id="IPR036390">
    <property type="entry name" value="WH_DNA-bd_sf"/>
</dbReference>
<keyword evidence="1" id="KW-0805">Transcription regulation</keyword>
<evidence type="ECO:0000256" key="2">
    <source>
        <dbReference type="ARBA" id="ARBA00023125"/>
    </source>
</evidence>
<evidence type="ECO:0000256" key="3">
    <source>
        <dbReference type="ARBA" id="ARBA00023163"/>
    </source>
</evidence>
<name>A0A174UYM2_9FIRM</name>
<keyword evidence="2" id="KW-0238">DNA-binding</keyword>
<dbReference type="InterPro" id="IPR036388">
    <property type="entry name" value="WH-like_DNA-bd_sf"/>
</dbReference>
<dbReference type="OrthoDB" id="9791143at2"/>